<dbReference type="CDD" id="cd04301">
    <property type="entry name" value="NAT_SF"/>
    <property type="match status" value="1"/>
</dbReference>
<dbReference type="eggNOG" id="COG0456">
    <property type="taxonomic scope" value="Bacteria"/>
</dbReference>
<dbReference type="Proteomes" id="UP000000841">
    <property type="component" value="Chromosome"/>
</dbReference>
<keyword evidence="2" id="KW-0808">Transferase</keyword>
<protein>
    <submittedName>
        <fullName evidence="2">Acetyltransferase (GNAT) family protein</fullName>
    </submittedName>
</protein>
<sequence length="331" mass="36268">MTVNTLEWHRLDPDSEKLLDGWLTLSTESADTSGYTPPPCPVDLVGSVRFAPPDTELEDWVVCRDGAVVGALRLALPAAAPVIRVDQLLVHPNHRRRGIGRALHERALERAAHHNRSVLSTTLSAALPDGPPVDETPAAFATAMGAVPSEKGAGIHQWLDLSEHDPLAAGIPPVPAGYRLVTWGTVTPDEYALAVSTLEQSLGGEQRSDGEVETSYARRFERMRIGRGRRAYHTGVLHEPSGQLIGYTSISKTTGNPEHALQGMTVVHVEHRGHGLGRIIKLANLELARRHEPRLRFLETTNAEDNAAMIAVNEALGFRPHDRWVVWNRMC</sequence>
<dbReference type="GO" id="GO:0016747">
    <property type="term" value="F:acyltransferase activity, transferring groups other than amino-acyl groups"/>
    <property type="evidence" value="ECO:0007669"/>
    <property type="project" value="InterPro"/>
</dbReference>
<dbReference type="STRING" id="471857.Svir_33440"/>
<keyword evidence="3" id="KW-1185">Reference proteome</keyword>
<evidence type="ECO:0000313" key="3">
    <source>
        <dbReference type="Proteomes" id="UP000000841"/>
    </source>
</evidence>
<dbReference type="Gene3D" id="3.40.630.30">
    <property type="match status" value="1"/>
</dbReference>
<reference evidence="2 3" key="1">
    <citation type="journal article" date="2009" name="Stand. Genomic Sci.">
        <title>Complete genome sequence of Saccharomonospora viridis type strain (P101).</title>
        <authorList>
            <person name="Pati A."/>
            <person name="Sikorski J."/>
            <person name="Nolan M."/>
            <person name="Lapidus A."/>
            <person name="Copeland A."/>
            <person name="Glavina Del Rio T."/>
            <person name="Lucas S."/>
            <person name="Chen F."/>
            <person name="Tice H."/>
            <person name="Pitluck S."/>
            <person name="Cheng J.F."/>
            <person name="Chertkov O."/>
            <person name="Brettin T."/>
            <person name="Han C."/>
            <person name="Detter J.C."/>
            <person name="Kuske C."/>
            <person name="Bruce D."/>
            <person name="Goodwin L."/>
            <person name="Chain P."/>
            <person name="D'haeseleer P."/>
            <person name="Chen A."/>
            <person name="Palaniappan K."/>
            <person name="Ivanova N."/>
            <person name="Mavromatis K."/>
            <person name="Mikhailova N."/>
            <person name="Rohde M."/>
            <person name="Tindall B.J."/>
            <person name="Goker M."/>
            <person name="Bristow J."/>
            <person name="Eisen J.A."/>
            <person name="Markowitz V."/>
            <person name="Hugenholtz P."/>
            <person name="Kyrpides N.C."/>
            <person name="Klenk H.P."/>
        </authorList>
    </citation>
    <scope>NUCLEOTIDE SEQUENCE [LARGE SCALE GENOMIC DNA]</scope>
    <source>
        <strain evidence="3">ATCC 15386 / DSM 43017 / JCM 3036 / NBRC 12207 / P101</strain>
    </source>
</reference>
<dbReference type="PANTHER" id="PTHR43072:SF60">
    <property type="entry name" value="L-2,4-DIAMINOBUTYRIC ACID ACETYLTRANSFERASE"/>
    <property type="match status" value="1"/>
</dbReference>
<dbReference type="PROSITE" id="PS51186">
    <property type="entry name" value="GNAT"/>
    <property type="match status" value="2"/>
</dbReference>
<proteinExistence type="predicted"/>
<dbReference type="EMBL" id="CP001683">
    <property type="protein sequence ID" value="ACU98308.1"/>
    <property type="molecule type" value="Genomic_DNA"/>
</dbReference>
<feature type="domain" description="N-acetyltransferase" evidence="1">
    <location>
        <begin position="181"/>
        <end position="331"/>
    </location>
</feature>
<dbReference type="SUPFAM" id="SSF55729">
    <property type="entry name" value="Acyl-CoA N-acyltransferases (Nat)"/>
    <property type="match status" value="2"/>
</dbReference>
<organism evidence="2 3">
    <name type="scientific">Saccharomonospora viridis (strain ATCC 15386 / DSM 43017 / JCM 3036 / CCUG 5913 / NBRC 12207 / NCIMB 9602 / P101)</name>
    <name type="common">Thermoactinomyces viridis</name>
    <dbReference type="NCBI Taxonomy" id="471857"/>
    <lineage>
        <taxon>Bacteria</taxon>
        <taxon>Bacillati</taxon>
        <taxon>Actinomycetota</taxon>
        <taxon>Actinomycetes</taxon>
        <taxon>Pseudonocardiales</taxon>
        <taxon>Pseudonocardiaceae</taxon>
        <taxon>Saccharomonospora</taxon>
    </lineage>
</organism>
<dbReference type="InterPro" id="IPR016181">
    <property type="entry name" value="Acyl_CoA_acyltransferase"/>
</dbReference>
<name>C7N0A6_SACVD</name>
<feature type="domain" description="N-acetyltransferase" evidence="1">
    <location>
        <begin position="9"/>
        <end position="168"/>
    </location>
</feature>
<gene>
    <name evidence="2" type="ordered locus">Svir_33440</name>
</gene>
<dbReference type="AlphaFoldDB" id="C7N0A6"/>
<dbReference type="Pfam" id="PF00583">
    <property type="entry name" value="Acetyltransf_1"/>
    <property type="match status" value="2"/>
</dbReference>
<dbReference type="PANTHER" id="PTHR43072">
    <property type="entry name" value="N-ACETYLTRANSFERASE"/>
    <property type="match status" value="1"/>
</dbReference>
<evidence type="ECO:0000259" key="1">
    <source>
        <dbReference type="PROSITE" id="PS51186"/>
    </source>
</evidence>
<accession>C7N0A6</accession>
<dbReference type="KEGG" id="svi:Svir_33440"/>
<evidence type="ECO:0000313" key="2">
    <source>
        <dbReference type="EMBL" id="ACU98308.1"/>
    </source>
</evidence>
<dbReference type="eggNOG" id="COG1670">
    <property type="taxonomic scope" value="Bacteria"/>
</dbReference>
<dbReference type="InterPro" id="IPR000182">
    <property type="entry name" value="GNAT_dom"/>
</dbReference>
<dbReference type="HOGENOM" id="CLU_043786_0_0_11"/>